<evidence type="ECO:0000313" key="2">
    <source>
        <dbReference type="EMBL" id="POV95881.1"/>
    </source>
</evidence>
<dbReference type="EMBL" id="PKSL01000322">
    <property type="protein sequence ID" value="POV95881.1"/>
    <property type="molecule type" value="Genomic_DNA"/>
</dbReference>
<comment type="caution">
    <text evidence="2">The sequence shown here is derived from an EMBL/GenBank/DDBJ whole genome shotgun (WGS) entry which is preliminary data.</text>
</comment>
<proteinExistence type="predicted"/>
<organism evidence="2 3">
    <name type="scientific">Puccinia striiformis</name>
    <dbReference type="NCBI Taxonomy" id="27350"/>
    <lineage>
        <taxon>Eukaryota</taxon>
        <taxon>Fungi</taxon>
        <taxon>Dikarya</taxon>
        <taxon>Basidiomycota</taxon>
        <taxon>Pucciniomycotina</taxon>
        <taxon>Pucciniomycetes</taxon>
        <taxon>Pucciniales</taxon>
        <taxon>Pucciniaceae</taxon>
        <taxon>Puccinia</taxon>
    </lineage>
</organism>
<dbReference type="Proteomes" id="UP000239156">
    <property type="component" value="Unassembled WGS sequence"/>
</dbReference>
<accession>A0A2S4UFA7</accession>
<dbReference type="VEuPathDB" id="FungiDB:PSHT_01923"/>
<evidence type="ECO:0000256" key="1">
    <source>
        <dbReference type="SAM" id="MobiDB-lite"/>
    </source>
</evidence>
<dbReference type="AlphaFoldDB" id="A0A2S4UFA7"/>
<evidence type="ECO:0000313" key="3">
    <source>
        <dbReference type="Proteomes" id="UP000239156"/>
    </source>
</evidence>
<gene>
    <name evidence="2" type="ORF">PSTT_15967</name>
</gene>
<feature type="region of interest" description="Disordered" evidence="1">
    <location>
        <begin position="162"/>
        <end position="187"/>
    </location>
</feature>
<reference evidence="2" key="1">
    <citation type="submission" date="2017-12" db="EMBL/GenBank/DDBJ databases">
        <title>Gene loss provides genomic basis for host adaptation in cereal stripe rust fungi.</title>
        <authorList>
            <person name="Xia C."/>
        </authorList>
    </citation>
    <scope>NUCLEOTIDE SEQUENCE [LARGE SCALE GENOMIC DNA]</scope>
    <source>
        <strain evidence="2">93-210</strain>
    </source>
</reference>
<keyword evidence="3" id="KW-1185">Reference proteome</keyword>
<name>A0A2S4UFA7_9BASI</name>
<dbReference type="VEuPathDB" id="FungiDB:PSTT_15967"/>
<protein>
    <submittedName>
        <fullName evidence="2">Uncharacterized protein</fullName>
    </submittedName>
</protein>
<feature type="region of interest" description="Disordered" evidence="1">
    <location>
        <begin position="14"/>
        <end position="33"/>
    </location>
</feature>
<sequence>MALISFQPSVAISTGSRSGAAQKPPAQLTKGTPAGRLVRCGRMIADRNPDPLMNRGPFFCTDDQAKWLCEMPKCYTRQKKSVFPLFFKDCTDVAKRTGLKILAVHFQEMKDKTDIVVQGWEQFTNGKYADEPGTYSCKTTPGERPSMMALISLNPSVVISTKTRSGAAKTPPPKSTKGAAGLTKGTPAGRLVRCGRMVADRNPDPLMNRGPFCKLEGVGYDAVQIFLIVNCLTSDSSPL</sequence>